<dbReference type="InterPro" id="IPR001238">
    <property type="entry name" value="DNA-binding_RecF"/>
</dbReference>
<evidence type="ECO:0000256" key="9">
    <source>
        <dbReference type="HAMAP-Rule" id="MF_00365"/>
    </source>
</evidence>
<keyword evidence="9 10" id="KW-0227">DNA damage</keyword>
<keyword evidence="9 10" id="KW-0234">DNA repair</keyword>
<dbReference type="GO" id="GO:0005737">
    <property type="term" value="C:cytoplasm"/>
    <property type="evidence" value="ECO:0007669"/>
    <property type="project" value="UniProtKB-SubCell"/>
</dbReference>
<evidence type="ECO:0000256" key="4">
    <source>
        <dbReference type="ARBA" id="ARBA00022490"/>
    </source>
</evidence>
<feature type="binding site" evidence="9">
    <location>
        <begin position="30"/>
        <end position="37"/>
    </location>
    <ligand>
        <name>ATP</name>
        <dbReference type="ChEBI" id="CHEBI:30616"/>
    </ligand>
</feature>
<keyword evidence="13" id="KW-1185">Reference proteome</keyword>
<dbReference type="Pfam" id="PF02463">
    <property type="entry name" value="SMC_N"/>
    <property type="match status" value="1"/>
</dbReference>
<dbReference type="InterPro" id="IPR042174">
    <property type="entry name" value="RecF_2"/>
</dbReference>
<keyword evidence="7 9" id="KW-0067">ATP-binding</keyword>
<dbReference type="GO" id="GO:0003697">
    <property type="term" value="F:single-stranded DNA binding"/>
    <property type="evidence" value="ECO:0007669"/>
    <property type="project" value="UniProtKB-UniRule"/>
</dbReference>
<keyword evidence="4 9" id="KW-0963">Cytoplasm</keyword>
<dbReference type="InterPro" id="IPR018078">
    <property type="entry name" value="DNA-binding_RecF_CS"/>
</dbReference>
<dbReference type="Gene3D" id="3.40.50.300">
    <property type="entry name" value="P-loop containing nucleotide triphosphate hydrolases"/>
    <property type="match status" value="1"/>
</dbReference>
<dbReference type="GO" id="GO:0000731">
    <property type="term" value="P:DNA synthesis involved in DNA repair"/>
    <property type="evidence" value="ECO:0007669"/>
    <property type="project" value="TreeGrafter"/>
</dbReference>
<organism evidence="12 13">
    <name type="scientific">Legionella septentrionalis</name>
    <dbReference type="NCBI Taxonomy" id="2498109"/>
    <lineage>
        <taxon>Bacteria</taxon>
        <taxon>Pseudomonadati</taxon>
        <taxon>Pseudomonadota</taxon>
        <taxon>Gammaproteobacteria</taxon>
        <taxon>Legionellales</taxon>
        <taxon>Legionellaceae</taxon>
        <taxon>Legionella</taxon>
    </lineage>
</organism>
<evidence type="ECO:0000313" key="12">
    <source>
        <dbReference type="EMBL" id="RUQ91033.1"/>
    </source>
</evidence>
<evidence type="ECO:0000256" key="1">
    <source>
        <dbReference type="ARBA" id="ARBA00004496"/>
    </source>
</evidence>
<keyword evidence="6 9" id="KW-0547">Nucleotide-binding</keyword>
<comment type="similarity">
    <text evidence="2 9 10">Belongs to the RecF family.</text>
</comment>
<evidence type="ECO:0000256" key="10">
    <source>
        <dbReference type="RuleBase" id="RU000578"/>
    </source>
</evidence>
<evidence type="ECO:0000256" key="6">
    <source>
        <dbReference type="ARBA" id="ARBA00022741"/>
    </source>
</evidence>
<protein>
    <recommendedName>
        <fullName evidence="3 9">DNA replication and repair protein RecF</fullName>
    </recommendedName>
</protein>
<comment type="subcellular location">
    <subcellularLocation>
        <location evidence="1 9 10">Cytoplasm</location>
    </subcellularLocation>
</comment>
<evidence type="ECO:0000256" key="3">
    <source>
        <dbReference type="ARBA" id="ARBA00020170"/>
    </source>
</evidence>
<dbReference type="PANTHER" id="PTHR32182:SF0">
    <property type="entry name" value="DNA REPLICATION AND REPAIR PROTEIN RECF"/>
    <property type="match status" value="1"/>
</dbReference>
<evidence type="ECO:0000256" key="7">
    <source>
        <dbReference type="ARBA" id="ARBA00022840"/>
    </source>
</evidence>
<comment type="function">
    <text evidence="9 10">The RecF protein is involved in DNA metabolism; it is required for DNA replication and normal SOS inducibility. RecF binds preferentially to single-stranded, linear DNA. It also seems to bind ATP.</text>
</comment>
<dbReference type="Gene3D" id="1.20.1050.90">
    <property type="entry name" value="RecF/RecN/SMC, N-terminal domain"/>
    <property type="match status" value="1"/>
</dbReference>
<dbReference type="GO" id="GO:0009432">
    <property type="term" value="P:SOS response"/>
    <property type="evidence" value="ECO:0007669"/>
    <property type="project" value="UniProtKB-UniRule"/>
</dbReference>
<dbReference type="Proteomes" id="UP000288012">
    <property type="component" value="Unassembled WGS sequence"/>
</dbReference>
<dbReference type="GO" id="GO:0006260">
    <property type="term" value="P:DNA replication"/>
    <property type="evidence" value="ECO:0007669"/>
    <property type="project" value="UniProtKB-UniRule"/>
</dbReference>
<dbReference type="PANTHER" id="PTHR32182">
    <property type="entry name" value="DNA REPLICATION AND REPAIR PROTEIN RECF"/>
    <property type="match status" value="1"/>
</dbReference>
<dbReference type="NCBIfam" id="TIGR00611">
    <property type="entry name" value="recf"/>
    <property type="match status" value="1"/>
</dbReference>
<dbReference type="EMBL" id="RZGR01000002">
    <property type="protein sequence ID" value="RUQ91033.1"/>
    <property type="molecule type" value="Genomic_DNA"/>
</dbReference>
<dbReference type="InterPro" id="IPR027417">
    <property type="entry name" value="P-loop_NTPase"/>
</dbReference>
<accession>A0A433JM37</accession>
<feature type="domain" description="RecF/RecN/SMC N-terminal" evidence="11">
    <location>
        <begin position="3"/>
        <end position="336"/>
    </location>
</feature>
<evidence type="ECO:0000256" key="5">
    <source>
        <dbReference type="ARBA" id="ARBA00022705"/>
    </source>
</evidence>
<evidence type="ECO:0000256" key="8">
    <source>
        <dbReference type="ARBA" id="ARBA00023125"/>
    </source>
</evidence>
<keyword evidence="9 10" id="KW-0742">SOS response</keyword>
<sequence length="357" mass="40878">MTLKQLHIHSLRNIALLRLDLHPRYNVFIGANGSGKTSLLEAIYLLGTGHSFRTREISPLINYAQSKLTVFARTVNEETVSILKSVSGPTLVKLNQQPCKSNSELARFLPCQVFYQDIFQIIDSGPSIRRSLLDWGLFHVEQRYHLLWRDYKRVLKQRNALLRQKPTYQQCVPWDEQLVGLSEQLHQLRSQYFSVWSQDFQTLLAQLSDIPCSIEYQKGWDKKNTGVSLATILVNQFESDCLRQYTQSGAHQADIIFNNPHFAKVKQTFSRGQQKIILIALKLAQAQLLGKSCIYLMDDLMAELDDIHAQRLFRCLQTIPGQFFLTATSKDLISAGAALQDFLCFSLNDGKVFHVEQ</sequence>
<dbReference type="OrthoDB" id="9803889at2"/>
<dbReference type="PROSITE" id="PS00618">
    <property type="entry name" value="RECF_2"/>
    <property type="match status" value="1"/>
</dbReference>
<gene>
    <name evidence="9 12" type="primary">recF</name>
    <name evidence="12" type="ORF">EKM59_00700</name>
</gene>
<dbReference type="SUPFAM" id="SSF52540">
    <property type="entry name" value="P-loop containing nucleoside triphosphate hydrolases"/>
    <property type="match status" value="1"/>
</dbReference>
<reference evidence="12 13" key="1">
    <citation type="submission" date="2018-12" db="EMBL/GenBank/DDBJ databases">
        <title>Legionella sp,whole genome shotgun sequence.</title>
        <authorList>
            <person name="Wu H."/>
        </authorList>
    </citation>
    <scope>NUCLEOTIDE SEQUENCE [LARGE SCALE GENOMIC DNA]</scope>
    <source>
        <strain evidence="13">km714</strain>
    </source>
</reference>
<dbReference type="RefSeq" id="WP_126953249.1">
    <property type="nucleotide sequence ID" value="NZ_RZGR01000002.1"/>
</dbReference>
<dbReference type="AlphaFoldDB" id="A0A433JM37"/>
<dbReference type="GO" id="GO:0005524">
    <property type="term" value="F:ATP binding"/>
    <property type="evidence" value="ECO:0007669"/>
    <property type="project" value="UniProtKB-UniRule"/>
</dbReference>
<name>A0A433JM37_9GAMM</name>
<keyword evidence="5 9" id="KW-0235">DNA replication</keyword>
<dbReference type="HAMAP" id="MF_00365">
    <property type="entry name" value="RecF"/>
    <property type="match status" value="1"/>
</dbReference>
<keyword evidence="8 9" id="KW-0238">DNA-binding</keyword>
<comment type="caution">
    <text evidence="12">The sequence shown here is derived from an EMBL/GenBank/DDBJ whole genome shotgun (WGS) entry which is preliminary data.</text>
</comment>
<evidence type="ECO:0000259" key="11">
    <source>
        <dbReference type="Pfam" id="PF02463"/>
    </source>
</evidence>
<evidence type="ECO:0000313" key="13">
    <source>
        <dbReference type="Proteomes" id="UP000288012"/>
    </source>
</evidence>
<dbReference type="InterPro" id="IPR003395">
    <property type="entry name" value="RecF/RecN/SMC_N"/>
</dbReference>
<evidence type="ECO:0000256" key="2">
    <source>
        <dbReference type="ARBA" id="ARBA00008016"/>
    </source>
</evidence>
<dbReference type="GO" id="GO:0006302">
    <property type="term" value="P:double-strand break repair"/>
    <property type="evidence" value="ECO:0007669"/>
    <property type="project" value="TreeGrafter"/>
</dbReference>
<proteinExistence type="inferred from homology"/>